<keyword evidence="2" id="KW-1185">Reference proteome</keyword>
<evidence type="ECO:0000313" key="1">
    <source>
        <dbReference type="EMBL" id="KAJ2882915.1"/>
    </source>
</evidence>
<accession>A0ACC1LW08</accession>
<protein>
    <submittedName>
        <fullName evidence="1">Uncharacterized protein</fullName>
    </submittedName>
</protein>
<name>A0ACC1LW08_9FUNG</name>
<organism evidence="1 2">
    <name type="scientific">Coemansia aciculifera</name>
    <dbReference type="NCBI Taxonomy" id="417176"/>
    <lineage>
        <taxon>Eukaryota</taxon>
        <taxon>Fungi</taxon>
        <taxon>Fungi incertae sedis</taxon>
        <taxon>Zoopagomycota</taxon>
        <taxon>Kickxellomycotina</taxon>
        <taxon>Kickxellomycetes</taxon>
        <taxon>Kickxellales</taxon>
        <taxon>Kickxellaceae</taxon>
        <taxon>Coemansia</taxon>
    </lineage>
</organism>
<dbReference type="Proteomes" id="UP001139981">
    <property type="component" value="Unassembled WGS sequence"/>
</dbReference>
<feature type="non-terminal residue" evidence="1">
    <location>
        <position position="241"/>
    </location>
</feature>
<dbReference type="EMBL" id="JANBVB010002718">
    <property type="protein sequence ID" value="KAJ2882915.1"/>
    <property type="molecule type" value="Genomic_DNA"/>
</dbReference>
<reference evidence="1" key="1">
    <citation type="submission" date="2022-07" db="EMBL/GenBank/DDBJ databases">
        <title>Phylogenomic reconstructions and comparative analyses of Kickxellomycotina fungi.</title>
        <authorList>
            <person name="Reynolds N.K."/>
            <person name="Stajich J.E."/>
            <person name="Barry K."/>
            <person name="Grigoriev I.V."/>
            <person name="Crous P."/>
            <person name="Smith M.E."/>
        </authorList>
    </citation>
    <scope>NUCLEOTIDE SEQUENCE</scope>
    <source>
        <strain evidence="1">CBS 190363</strain>
    </source>
</reference>
<evidence type="ECO:0000313" key="2">
    <source>
        <dbReference type="Proteomes" id="UP001139981"/>
    </source>
</evidence>
<comment type="caution">
    <text evidence="1">The sequence shown here is derived from an EMBL/GenBank/DDBJ whole genome shotgun (WGS) entry which is preliminary data.</text>
</comment>
<gene>
    <name evidence="1" type="ORF">IWW38_005604</name>
</gene>
<sequence>MTKCCTVSLPTTMGDVKIENYINGEWVAPTSGAYLKNYNPATGLEIAPIPDSKSADIDNAVRAAKAAFPMWSNTPGAERAVILNCIAELIDTNCATLAALESQDQGKTVSSATAIDIPKCAAYFRQFAKYVTEGIRETESAMKSVCTTSSITKLLPCAQRATTQHVASGVAALITPWNFPLLMVCEKLAPCIAVGNTCVVKPTELTSVTSYLLTHILEAAGVPKGVVNIVFGSGVNAGEPL</sequence>
<proteinExistence type="predicted"/>